<dbReference type="PANTHER" id="PTHR45650">
    <property type="entry name" value="GDSL-LIKE LIPASE/ACYLHYDROLASE-RELATED"/>
    <property type="match status" value="1"/>
</dbReference>
<dbReference type="GO" id="GO:0016788">
    <property type="term" value="F:hydrolase activity, acting on ester bonds"/>
    <property type="evidence" value="ECO:0007669"/>
    <property type="project" value="InterPro"/>
</dbReference>
<evidence type="ECO:0000256" key="7">
    <source>
        <dbReference type="ARBA" id="ARBA00023098"/>
    </source>
</evidence>
<keyword evidence="7" id="KW-0443">Lipid metabolism</keyword>
<name>A0AAN8V791_9MAGN</name>
<dbReference type="Proteomes" id="UP001370490">
    <property type="component" value="Unassembled WGS sequence"/>
</dbReference>
<dbReference type="EMBL" id="JBAMMX010000014">
    <property type="protein sequence ID" value="KAK6928044.1"/>
    <property type="molecule type" value="Genomic_DNA"/>
</dbReference>
<proteinExistence type="inferred from homology"/>
<evidence type="ECO:0000256" key="3">
    <source>
        <dbReference type="ARBA" id="ARBA00022525"/>
    </source>
</evidence>
<keyword evidence="6" id="KW-0442">Lipid degradation</keyword>
<evidence type="ECO:0000256" key="2">
    <source>
        <dbReference type="ARBA" id="ARBA00008668"/>
    </source>
</evidence>
<evidence type="ECO:0000256" key="4">
    <source>
        <dbReference type="ARBA" id="ARBA00022729"/>
    </source>
</evidence>
<comment type="subcellular location">
    <subcellularLocation>
        <location evidence="1">Secreted</location>
    </subcellularLocation>
</comment>
<comment type="caution">
    <text evidence="8">The sequence shown here is derived from an EMBL/GenBank/DDBJ whole genome shotgun (WGS) entry which is preliminary data.</text>
</comment>
<dbReference type="Pfam" id="PF00657">
    <property type="entry name" value="Lipase_GDSL"/>
    <property type="match status" value="1"/>
</dbReference>
<evidence type="ECO:0000313" key="9">
    <source>
        <dbReference type="Proteomes" id="UP001370490"/>
    </source>
</evidence>
<accession>A0AAN8V791</accession>
<dbReference type="InterPro" id="IPR001087">
    <property type="entry name" value="GDSL"/>
</dbReference>
<dbReference type="AlphaFoldDB" id="A0AAN8V791"/>
<dbReference type="GO" id="GO:0005576">
    <property type="term" value="C:extracellular region"/>
    <property type="evidence" value="ECO:0007669"/>
    <property type="project" value="UniProtKB-SubCell"/>
</dbReference>
<keyword evidence="3" id="KW-0964">Secreted</keyword>
<dbReference type="InterPro" id="IPR051238">
    <property type="entry name" value="GDSL_esterase/lipase"/>
</dbReference>
<keyword evidence="4" id="KW-0732">Signal</keyword>
<reference evidence="8 9" key="1">
    <citation type="submission" date="2023-12" db="EMBL/GenBank/DDBJ databases">
        <title>A high-quality genome assembly for Dillenia turbinata (Dilleniales).</title>
        <authorList>
            <person name="Chanderbali A."/>
        </authorList>
    </citation>
    <scope>NUCLEOTIDE SEQUENCE [LARGE SCALE GENOMIC DNA]</scope>
    <source>
        <strain evidence="8">LSX21</strain>
        <tissue evidence="8">Leaf</tissue>
    </source>
</reference>
<feature type="non-terminal residue" evidence="8">
    <location>
        <position position="276"/>
    </location>
</feature>
<dbReference type="PANTHER" id="PTHR45650:SF14">
    <property type="entry name" value="GDSL ESTERASE_LIPASE 7-LIKE"/>
    <property type="match status" value="1"/>
</dbReference>
<organism evidence="8 9">
    <name type="scientific">Dillenia turbinata</name>
    <dbReference type="NCBI Taxonomy" id="194707"/>
    <lineage>
        <taxon>Eukaryota</taxon>
        <taxon>Viridiplantae</taxon>
        <taxon>Streptophyta</taxon>
        <taxon>Embryophyta</taxon>
        <taxon>Tracheophyta</taxon>
        <taxon>Spermatophyta</taxon>
        <taxon>Magnoliopsida</taxon>
        <taxon>eudicotyledons</taxon>
        <taxon>Gunneridae</taxon>
        <taxon>Pentapetalae</taxon>
        <taxon>Dilleniales</taxon>
        <taxon>Dilleniaceae</taxon>
        <taxon>Dillenia</taxon>
    </lineage>
</organism>
<evidence type="ECO:0000256" key="1">
    <source>
        <dbReference type="ARBA" id="ARBA00004613"/>
    </source>
</evidence>
<protein>
    <submittedName>
        <fullName evidence="8">GDSL lipase/esterase</fullName>
    </submittedName>
</protein>
<keyword evidence="9" id="KW-1185">Reference proteome</keyword>
<evidence type="ECO:0000256" key="6">
    <source>
        <dbReference type="ARBA" id="ARBA00022963"/>
    </source>
</evidence>
<dbReference type="InterPro" id="IPR036514">
    <property type="entry name" value="SGNH_hydro_sf"/>
</dbReference>
<gene>
    <name evidence="8" type="ORF">RJ641_006635</name>
</gene>
<evidence type="ECO:0000256" key="5">
    <source>
        <dbReference type="ARBA" id="ARBA00022801"/>
    </source>
</evidence>
<sequence>MSDIAAESLGLPYPPAYLGRRERGVLTGLNYASGACGIFNKTGILSGACFSLYDQIHLFNKTIEEELKEKFKTEEELSDYLAKSLYVMYMGNNDYIYYLTSNYSKSAGIPKDHQQFSDILLHQFNSELQKLYSLGARKIAIFEVGPLGCTPMAIKILGTGNGCLEDVNQMITYFNGELKIMLSNLTSTLQGSSFVLNPSYSLAYDIIKNPTKYGLTDSAKPCCRTWINMTATCMPLAPPCRDHQKHFFWDSVHPTEAANSLASKHFKISTFSSLHL</sequence>
<evidence type="ECO:0000313" key="8">
    <source>
        <dbReference type="EMBL" id="KAK6928044.1"/>
    </source>
</evidence>
<keyword evidence="5" id="KW-0378">Hydrolase</keyword>
<dbReference type="GO" id="GO:0016042">
    <property type="term" value="P:lipid catabolic process"/>
    <property type="evidence" value="ECO:0007669"/>
    <property type="project" value="UniProtKB-KW"/>
</dbReference>
<comment type="similarity">
    <text evidence="2">Belongs to the 'GDSL' lipolytic enzyme family.</text>
</comment>
<dbReference type="Gene3D" id="3.40.50.1110">
    <property type="entry name" value="SGNH hydrolase"/>
    <property type="match status" value="1"/>
</dbReference>